<dbReference type="PROSITE" id="PS50879">
    <property type="entry name" value="RNASE_H_1"/>
    <property type="match status" value="1"/>
</dbReference>
<dbReference type="InterPro" id="IPR052560">
    <property type="entry name" value="RdDP_mobile_element"/>
</dbReference>
<gene>
    <name evidence="3" type="ORF">PARMNEM_LOCUS12219</name>
</gene>
<evidence type="ECO:0000259" key="1">
    <source>
        <dbReference type="PROSITE" id="PS50878"/>
    </source>
</evidence>
<dbReference type="InterPro" id="IPR036397">
    <property type="entry name" value="RNaseH_sf"/>
</dbReference>
<evidence type="ECO:0000313" key="3">
    <source>
        <dbReference type="EMBL" id="CAK1592197.1"/>
    </source>
</evidence>
<dbReference type="Pfam" id="PF14529">
    <property type="entry name" value="Exo_endo_phos_2"/>
    <property type="match status" value="1"/>
</dbReference>
<dbReference type="InterPro" id="IPR000477">
    <property type="entry name" value="RT_dom"/>
</dbReference>
<dbReference type="Proteomes" id="UP001314205">
    <property type="component" value="Unassembled WGS sequence"/>
</dbReference>
<protein>
    <recommendedName>
        <fullName evidence="5">RNA-directed DNA polymerase from mobile element jockey</fullName>
    </recommendedName>
</protein>
<name>A0AAV1LDB6_9NEOP</name>
<dbReference type="AlphaFoldDB" id="A0AAV1LDB6"/>
<dbReference type="Pfam" id="PF00075">
    <property type="entry name" value="RNase_H"/>
    <property type="match status" value="1"/>
</dbReference>
<dbReference type="Pfam" id="PF00078">
    <property type="entry name" value="RVT_1"/>
    <property type="match status" value="1"/>
</dbReference>
<dbReference type="Gene3D" id="3.30.420.10">
    <property type="entry name" value="Ribonuclease H-like superfamily/Ribonuclease H"/>
    <property type="match status" value="1"/>
</dbReference>
<feature type="domain" description="RNase H type-1" evidence="2">
    <location>
        <begin position="813"/>
        <end position="948"/>
    </location>
</feature>
<dbReference type="InterPro" id="IPR036691">
    <property type="entry name" value="Endo/exonu/phosph_ase_sf"/>
</dbReference>
<evidence type="ECO:0000259" key="2">
    <source>
        <dbReference type="PROSITE" id="PS50879"/>
    </source>
</evidence>
<dbReference type="PROSITE" id="PS50878">
    <property type="entry name" value="RT_POL"/>
    <property type="match status" value="1"/>
</dbReference>
<dbReference type="CDD" id="cd01650">
    <property type="entry name" value="RT_nLTR_like"/>
    <property type="match status" value="1"/>
</dbReference>
<dbReference type="GO" id="GO:0004523">
    <property type="term" value="F:RNA-DNA hybrid ribonuclease activity"/>
    <property type="evidence" value="ECO:0007669"/>
    <property type="project" value="InterPro"/>
</dbReference>
<evidence type="ECO:0000313" key="4">
    <source>
        <dbReference type="Proteomes" id="UP001314205"/>
    </source>
</evidence>
<dbReference type="PANTHER" id="PTHR36688:SF2">
    <property type="entry name" value="ENDONUCLEASE_EXONUCLEASE_PHOSPHATASE DOMAIN-CONTAINING PROTEIN"/>
    <property type="match status" value="1"/>
</dbReference>
<evidence type="ECO:0008006" key="5">
    <source>
        <dbReference type="Google" id="ProtNLM"/>
    </source>
</evidence>
<sequence>MHHTLWGSHFCDPWSFTFLDIIDDLDLCLLNDGSPTRRVSPLQNPKSAVDLSLCSPALSSLLSWRILPISHGSDHFPIVINPPNSYTVNVPFKPRLKYNTSKANWHLYSTVLDEELSSLPTVQKENVLQVYSTFKNAILSAANKTIPIKKPYKNNAPSPPWWDQDCSVACKKRKEAELRYSRSMNFDNYIFYKKTAAETLKLLSEKKKAGWLKFCESLSPRTHPSLVWKNIKKFRCSVSAPENTNSNDQSYWLENFASKLAPPSVPSYNECIVFQSQSLHYQHSFDSPFSYEELYSVLNVLKDSSPGIDGIPYSYITNSSESTKAHLLSILNYIYMSGIPPEEWKSQVILPIHKPGKPYTDPASYRPIALSCTMAKILEHLIKNRLEWFLESKNLLAKSQFGFRKGLSTMDSISTLVTDIRIAYSKHEYLVGVFLDISSAYDNVLLPVLRQKMLNLSIPVRIVNFVSNFLSSRSIYIDSQNSLLPPRIVWKGLPQGSVLSPLLYSIYTYDLELSVNSFCNILQYADDIAIYISLDNLLAACSRLNISMSYLQDWLTDHGLSLSVPKSSVVIFSRHRQVPEINILYNNEPIPIRESVKFLGVILDSKLAFSHHINYVSKKCEKNINILRALSGVWWGSHPFSQKILYNALIRSHLDYGCFVLEPCNKSSLKILDRIQSKSLRIIIGAMKSSPINALQVECVDPPLYLRRQYLSDRYFFKIYQLSSHPLISKLHLLLEYISSKHYWSHKESPCLSNSLVTLLHLPYPVSQFKSCPIFDIPYDAIIFQPNIHLDLGIEKDCPIANSKVSRVIDNLWKGWLIIYTDASKKSDESCTGAAVWIPRFKIILNFKCPSISSTFTGEATAIHEALIYIEAHNLNKSVILTDSKSCLLAILSNQFQSKYKIPLILKIKHTLYRCHLKGIQVSLAWIPGHSGIKGNETADLMAKNASRNGLPCNLTYSSDIVLLAKKKLNNNWNTLWKATQNIKGKHYAAIQCAILPKPWFFKFNKANKHSTSTICRLRIGHACTPVHLAKLRIRDSSLCECGLDEGTSDHIFFNCPKLSCSLYDYLPPDIPRPINFDSLLTYTNTPYVYILCDFINTNGIKV</sequence>
<dbReference type="SUPFAM" id="SSF56219">
    <property type="entry name" value="DNase I-like"/>
    <property type="match status" value="1"/>
</dbReference>
<dbReference type="EMBL" id="CAVLGL010000087">
    <property type="protein sequence ID" value="CAK1592197.1"/>
    <property type="molecule type" value="Genomic_DNA"/>
</dbReference>
<dbReference type="InterPro" id="IPR002156">
    <property type="entry name" value="RNaseH_domain"/>
</dbReference>
<dbReference type="GO" id="GO:0071897">
    <property type="term" value="P:DNA biosynthetic process"/>
    <property type="evidence" value="ECO:0007669"/>
    <property type="project" value="UniProtKB-ARBA"/>
</dbReference>
<organism evidence="3 4">
    <name type="scientific">Parnassius mnemosyne</name>
    <name type="common">clouded apollo</name>
    <dbReference type="NCBI Taxonomy" id="213953"/>
    <lineage>
        <taxon>Eukaryota</taxon>
        <taxon>Metazoa</taxon>
        <taxon>Ecdysozoa</taxon>
        <taxon>Arthropoda</taxon>
        <taxon>Hexapoda</taxon>
        <taxon>Insecta</taxon>
        <taxon>Pterygota</taxon>
        <taxon>Neoptera</taxon>
        <taxon>Endopterygota</taxon>
        <taxon>Lepidoptera</taxon>
        <taxon>Glossata</taxon>
        <taxon>Ditrysia</taxon>
        <taxon>Papilionoidea</taxon>
        <taxon>Papilionidae</taxon>
        <taxon>Parnassiinae</taxon>
        <taxon>Parnassini</taxon>
        <taxon>Parnassius</taxon>
        <taxon>Driopa</taxon>
    </lineage>
</organism>
<dbReference type="PANTHER" id="PTHR36688">
    <property type="entry name" value="ENDO/EXONUCLEASE/PHOSPHATASE DOMAIN-CONTAINING PROTEIN"/>
    <property type="match status" value="1"/>
</dbReference>
<accession>A0AAV1LDB6</accession>
<dbReference type="InterPro" id="IPR005135">
    <property type="entry name" value="Endo/exonuclease/phosphatase"/>
</dbReference>
<feature type="domain" description="Reverse transcriptase" evidence="1">
    <location>
        <begin position="333"/>
        <end position="603"/>
    </location>
</feature>
<keyword evidence="4" id="KW-1185">Reference proteome</keyword>
<dbReference type="InterPro" id="IPR043502">
    <property type="entry name" value="DNA/RNA_pol_sf"/>
</dbReference>
<reference evidence="3 4" key="1">
    <citation type="submission" date="2023-11" db="EMBL/GenBank/DDBJ databases">
        <authorList>
            <person name="Hedman E."/>
            <person name="Englund M."/>
            <person name="Stromberg M."/>
            <person name="Nyberg Akerstrom W."/>
            <person name="Nylinder S."/>
            <person name="Jareborg N."/>
            <person name="Kallberg Y."/>
            <person name="Kronander E."/>
        </authorList>
    </citation>
    <scope>NUCLEOTIDE SEQUENCE [LARGE SCALE GENOMIC DNA]</scope>
</reference>
<dbReference type="GO" id="GO:0003676">
    <property type="term" value="F:nucleic acid binding"/>
    <property type="evidence" value="ECO:0007669"/>
    <property type="project" value="InterPro"/>
</dbReference>
<dbReference type="Gene3D" id="3.60.10.10">
    <property type="entry name" value="Endonuclease/exonuclease/phosphatase"/>
    <property type="match status" value="1"/>
</dbReference>
<dbReference type="SUPFAM" id="SSF53098">
    <property type="entry name" value="Ribonuclease H-like"/>
    <property type="match status" value="1"/>
</dbReference>
<dbReference type="GO" id="GO:0042575">
    <property type="term" value="C:DNA polymerase complex"/>
    <property type="evidence" value="ECO:0007669"/>
    <property type="project" value="UniProtKB-ARBA"/>
</dbReference>
<dbReference type="SUPFAM" id="SSF56672">
    <property type="entry name" value="DNA/RNA polymerases"/>
    <property type="match status" value="1"/>
</dbReference>
<proteinExistence type="predicted"/>
<comment type="caution">
    <text evidence="3">The sequence shown here is derived from an EMBL/GenBank/DDBJ whole genome shotgun (WGS) entry which is preliminary data.</text>
</comment>
<dbReference type="CDD" id="cd09276">
    <property type="entry name" value="Rnase_HI_RT_non_LTR"/>
    <property type="match status" value="1"/>
</dbReference>
<dbReference type="InterPro" id="IPR012337">
    <property type="entry name" value="RNaseH-like_sf"/>
</dbReference>